<accession>A0A3S0S8F1</accession>
<dbReference type="EMBL" id="RYYV01000014">
    <property type="protein sequence ID" value="RUL72744.1"/>
    <property type="molecule type" value="Genomic_DNA"/>
</dbReference>
<evidence type="ECO:0000256" key="9">
    <source>
        <dbReference type="SAM" id="SignalP"/>
    </source>
</evidence>
<dbReference type="EC" id="3.2.1.52" evidence="3"/>
<feature type="domain" description="Glycoside hydrolase family 20 catalytic" evidence="10">
    <location>
        <begin position="150"/>
        <end position="482"/>
    </location>
</feature>
<dbReference type="SUPFAM" id="SSF51445">
    <property type="entry name" value="(Trans)glycosidases"/>
    <property type="match status" value="1"/>
</dbReference>
<dbReference type="InterPro" id="IPR000421">
    <property type="entry name" value="FA58C"/>
</dbReference>
<dbReference type="Gene3D" id="3.30.379.10">
    <property type="entry name" value="Chitobiase/beta-hexosaminidase domain 2-like"/>
    <property type="match status" value="1"/>
</dbReference>
<dbReference type="PANTHER" id="PTHR22600:SF57">
    <property type="entry name" value="BETA-N-ACETYLHEXOSAMINIDASE"/>
    <property type="match status" value="1"/>
</dbReference>
<dbReference type="SUPFAM" id="SSF55545">
    <property type="entry name" value="beta-N-acetylhexosaminidase-like domain"/>
    <property type="match status" value="1"/>
</dbReference>
<dbReference type="AlphaFoldDB" id="A0A3S0S8F1"/>
<dbReference type="Pfam" id="PF00754">
    <property type="entry name" value="F5_F8_type_C"/>
    <property type="match status" value="1"/>
</dbReference>
<feature type="domain" description="F5/8 type C" evidence="11">
    <location>
        <begin position="608"/>
        <end position="725"/>
    </location>
</feature>
<evidence type="ECO:0000259" key="12">
    <source>
        <dbReference type="Pfam" id="PF02838"/>
    </source>
</evidence>
<dbReference type="CDD" id="cd06563">
    <property type="entry name" value="GH20_chitobiase-like"/>
    <property type="match status" value="1"/>
</dbReference>
<dbReference type="InterPro" id="IPR025705">
    <property type="entry name" value="Beta_hexosaminidase_sua/sub"/>
</dbReference>
<dbReference type="InterPro" id="IPR017853">
    <property type="entry name" value="GH"/>
</dbReference>
<name>A0A3S0S8F1_9GAMM</name>
<dbReference type="Gene3D" id="2.60.120.260">
    <property type="entry name" value="Galactose-binding domain-like"/>
    <property type="match status" value="1"/>
</dbReference>
<keyword evidence="9" id="KW-0732">Signal</keyword>
<dbReference type="GO" id="GO:0005975">
    <property type="term" value="P:carbohydrate metabolic process"/>
    <property type="evidence" value="ECO:0007669"/>
    <property type="project" value="InterPro"/>
</dbReference>
<dbReference type="GO" id="GO:0030203">
    <property type="term" value="P:glycosaminoglycan metabolic process"/>
    <property type="evidence" value="ECO:0007669"/>
    <property type="project" value="TreeGrafter"/>
</dbReference>
<protein>
    <recommendedName>
        <fullName evidence="3">beta-N-acetylhexosaminidase</fullName>
        <ecNumber evidence="3">3.2.1.52</ecNumber>
    </recommendedName>
    <alternativeName>
        <fullName evidence="6">Beta-N-acetylhexosaminidase</fullName>
    </alternativeName>
    <alternativeName>
        <fullName evidence="7">N-acetyl-beta-glucosaminidase</fullName>
    </alternativeName>
</protein>
<evidence type="ECO:0000256" key="3">
    <source>
        <dbReference type="ARBA" id="ARBA00012663"/>
    </source>
</evidence>
<evidence type="ECO:0000256" key="7">
    <source>
        <dbReference type="ARBA" id="ARBA00033000"/>
    </source>
</evidence>
<organism evidence="14 15">
    <name type="scientific">Dyella choica</name>
    <dbReference type="NCBI Taxonomy" id="1927959"/>
    <lineage>
        <taxon>Bacteria</taxon>
        <taxon>Pseudomonadati</taxon>
        <taxon>Pseudomonadota</taxon>
        <taxon>Gammaproteobacteria</taxon>
        <taxon>Lysobacterales</taxon>
        <taxon>Rhodanobacteraceae</taxon>
        <taxon>Dyella</taxon>
    </lineage>
</organism>
<dbReference type="PRINTS" id="PR00738">
    <property type="entry name" value="GLHYDRLASE20"/>
</dbReference>
<gene>
    <name evidence="14" type="ORF">EKH80_17060</name>
</gene>
<dbReference type="PANTHER" id="PTHR22600">
    <property type="entry name" value="BETA-HEXOSAMINIDASE"/>
    <property type="match status" value="1"/>
</dbReference>
<dbReference type="Pfam" id="PF00728">
    <property type="entry name" value="Glyco_hydro_20"/>
    <property type="match status" value="1"/>
</dbReference>
<evidence type="ECO:0000256" key="5">
    <source>
        <dbReference type="ARBA" id="ARBA00023295"/>
    </source>
</evidence>
<feature type="domain" description="Beta-hexosaminidase bacterial type N-terminal" evidence="12">
    <location>
        <begin position="25"/>
        <end position="147"/>
    </location>
</feature>
<dbReference type="InterPro" id="IPR015883">
    <property type="entry name" value="Glyco_hydro_20_cat"/>
</dbReference>
<evidence type="ECO:0000256" key="2">
    <source>
        <dbReference type="ARBA" id="ARBA00006285"/>
    </source>
</evidence>
<evidence type="ECO:0000259" key="11">
    <source>
        <dbReference type="Pfam" id="PF00754"/>
    </source>
</evidence>
<comment type="catalytic activity">
    <reaction evidence="1">
        <text>Hydrolysis of terminal non-reducing N-acetyl-D-hexosamine residues in N-acetyl-beta-D-hexosaminides.</text>
        <dbReference type="EC" id="3.2.1.52"/>
    </reaction>
</comment>
<keyword evidence="5" id="KW-0326">Glycosidase</keyword>
<comment type="caution">
    <text evidence="14">The sequence shown here is derived from an EMBL/GenBank/DDBJ whole genome shotgun (WGS) entry which is preliminary data.</text>
</comment>
<feature type="domain" description="GH29D-like beta-sandwich" evidence="13">
    <location>
        <begin position="545"/>
        <end position="580"/>
    </location>
</feature>
<dbReference type="Proteomes" id="UP000274358">
    <property type="component" value="Unassembled WGS sequence"/>
</dbReference>
<evidence type="ECO:0000313" key="15">
    <source>
        <dbReference type="Proteomes" id="UP000274358"/>
    </source>
</evidence>
<dbReference type="Pfam" id="PF02838">
    <property type="entry name" value="Glyco_hydro_20b"/>
    <property type="match status" value="1"/>
</dbReference>
<dbReference type="InterPro" id="IPR059177">
    <property type="entry name" value="GH29D-like_dom"/>
</dbReference>
<dbReference type="OrthoDB" id="9763537at2"/>
<evidence type="ECO:0000256" key="1">
    <source>
        <dbReference type="ARBA" id="ARBA00001231"/>
    </source>
</evidence>
<feature type="chain" id="PRO_5018752922" description="beta-N-acetylhexosaminidase" evidence="9">
    <location>
        <begin position="24"/>
        <end position="749"/>
    </location>
</feature>
<feature type="active site" description="Proton donor" evidence="8">
    <location>
        <position position="315"/>
    </location>
</feature>
<evidence type="ECO:0000256" key="8">
    <source>
        <dbReference type="PIRSR" id="PIRSR625705-1"/>
    </source>
</evidence>
<dbReference type="RefSeq" id="WP_126685991.1">
    <property type="nucleotide sequence ID" value="NZ_RYYV01000014.1"/>
</dbReference>
<evidence type="ECO:0000259" key="13">
    <source>
        <dbReference type="Pfam" id="PF13290"/>
    </source>
</evidence>
<evidence type="ECO:0000256" key="4">
    <source>
        <dbReference type="ARBA" id="ARBA00022801"/>
    </source>
</evidence>
<dbReference type="Pfam" id="PF13290">
    <property type="entry name" value="CHB_HEX_C_1"/>
    <property type="match status" value="1"/>
</dbReference>
<dbReference type="GO" id="GO:0016020">
    <property type="term" value="C:membrane"/>
    <property type="evidence" value="ECO:0007669"/>
    <property type="project" value="TreeGrafter"/>
</dbReference>
<reference evidence="14 15" key="1">
    <citation type="submission" date="2018-12" db="EMBL/GenBank/DDBJ databases">
        <title>Dyella dinghuensis sp. nov. DHOA06 and Dyella choica sp. nov. 4M-K27, isolated from forest soil.</title>
        <authorList>
            <person name="Qiu L.-H."/>
            <person name="Gao Z.-H."/>
        </authorList>
    </citation>
    <scope>NUCLEOTIDE SEQUENCE [LARGE SCALE GENOMIC DNA]</scope>
    <source>
        <strain evidence="14 15">4M-K27</strain>
    </source>
</reference>
<evidence type="ECO:0000256" key="6">
    <source>
        <dbReference type="ARBA" id="ARBA00030512"/>
    </source>
</evidence>
<dbReference type="GO" id="GO:0004563">
    <property type="term" value="F:beta-N-acetylhexosaminidase activity"/>
    <property type="evidence" value="ECO:0007669"/>
    <property type="project" value="UniProtKB-EC"/>
</dbReference>
<keyword evidence="4" id="KW-0378">Hydrolase</keyword>
<comment type="similarity">
    <text evidence="2">Belongs to the glycosyl hydrolase 20 family.</text>
</comment>
<dbReference type="SUPFAM" id="SSF49785">
    <property type="entry name" value="Galactose-binding domain-like"/>
    <property type="match status" value="1"/>
</dbReference>
<proteinExistence type="inferred from homology"/>
<sequence length="749" mass="83456">MFKPLLAWCLALPIVLASTSAMAQISIIPKPQQMEAGEGSYRLDAQIGIDAPEGARAADISAFLREAIRTQTGIELSRSKHAHGIVLAIDPTIKGEEAYRLSVTPSGVIIQASSDQGLFWGVQTLRQLLPLEHAASVQIPVVRIEDAPEFSYRGFMLDVGRHFYPVSFIKKQLDLLSYYKINTFHWHLTEDQGWRLQINRYPKLTEVGAWRTEADGSRYGGYYTQAEARDIVDYARLRNITVVPEIEMPGHSMAALASYPEYSCTQQPLTVPATWGVFKDIYCVGNPRTFTFLQNVLDEAMPLFPSPYVHIGGDEAPKDRWKACDACQALMREQGLKDEDGLQSYFIKHMQNYLADKGKTMIGWDEILEGGADKNAVVEVWRMWLGNGVMRKALLNGNRIVMAGPFYLDAPLDVLTVEGIYHTDITSPASPGTPDDDQVFAEHRAQILGGDAPLWSERANPYNAESKTYPRLLALAENLWTGKHDAAAYADFEQRLKPQYRWLDAQKVAYGPEDKLVATYTVSYDAAHGHWQLQAKRGFDDLHSHYTTNGAEPTAKSPSFDDAVTIPHAGTLKVTPFRNGLRYDNAAVFTLVDNLASGHPITFAQPAAKEYAPSDALVDGVVGSTDFHDGRWSAWHDSDLDATIDLQKDTGIHTIEAGFLFEPNSRILLPEEVTYEVSSDGQHWTKLYGNTLSIDLAAPAHKQALRFHSEQAITARYIRIKATQHKTVPAEFPDGAKNTWLFADEVLVQ</sequence>
<evidence type="ECO:0000313" key="14">
    <source>
        <dbReference type="EMBL" id="RUL72744.1"/>
    </source>
</evidence>
<evidence type="ECO:0000259" key="10">
    <source>
        <dbReference type="Pfam" id="PF00728"/>
    </source>
</evidence>
<feature type="signal peptide" evidence="9">
    <location>
        <begin position="1"/>
        <end position="23"/>
    </location>
</feature>
<dbReference type="InterPro" id="IPR008979">
    <property type="entry name" value="Galactose-bd-like_sf"/>
</dbReference>
<dbReference type="InterPro" id="IPR015882">
    <property type="entry name" value="HEX_bac_N"/>
</dbReference>
<keyword evidence="15" id="KW-1185">Reference proteome</keyword>
<dbReference type="Gene3D" id="3.20.20.80">
    <property type="entry name" value="Glycosidases"/>
    <property type="match status" value="1"/>
</dbReference>
<dbReference type="InterPro" id="IPR029018">
    <property type="entry name" value="Hex-like_dom2"/>
</dbReference>